<organism evidence="2 3">
    <name type="scientific">Alteromonas sediminis</name>
    <dbReference type="NCBI Taxonomy" id="2259342"/>
    <lineage>
        <taxon>Bacteria</taxon>
        <taxon>Pseudomonadati</taxon>
        <taxon>Pseudomonadota</taxon>
        <taxon>Gammaproteobacteria</taxon>
        <taxon>Alteromonadales</taxon>
        <taxon>Alteromonadaceae</taxon>
        <taxon>Alteromonas/Salinimonas group</taxon>
        <taxon>Alteromonas</taxon>
    </lineage>
</organism>
<dbReference type="AlphaFoldDB" id="A0A3N5Z4K9"/>
<evidence type="ECO:0000313" key="3">
    <source>
        <dbReference type="Proteomes" id="UP000275281"/>
    </source>
</evidence>
<sequence length="254" mass="29140">MFDDQSPLERLTRYEAKYGTHLPELLASQELQRVIEDGFCIIPDFWSSRKCQQAVQEIEKLLEREAELGVKVWRDDIGADIRIMGSNNLSPNLDLINDPKVQDWMHTLYDVNSLVGFTMSAKIQALKGNKGSGYGWHRDSCIPFQFKAILYLSDVSAEEGPFQYIKKSGNRDEMARFCAQHNIDLDANRLDEYEQYFDMSKLVELIASAGTLIIVNTRGIHRGKPLTKGTRYALTNYYWPPESKIPAHIKPYVN</sequence>
<accession>A0A3N5Z4K9</accession>
<dbReference type="InterPro" id="IPR008775">
    <property type="entry name" value="Phytyl_CoA_dOase-like"/>
</dbReference>
<dbReference type="PANTHER" id="PTHR20883">
    <property type="entry name" value="PHYTANOYL-COA DIOXYGENASE DOMAIN CONTAINING 1"/>
    <property type="match status" value="1"/>
</dbReference>
<evidence type="ECO:0000313" key="2">
    <source>
        <dbReference type="EMBL" id="RPJ64994.1"/>
    </source>
</evidence>
<keyword evidence="3" id="KW-1185">Reference proteome</keyword>
<dbReference type="SUPFAM" id="SSF51197">
    <property type="entry name" value="Clavaminate synthase-like"/>
    <property type="match status" value="1"/>
</dbReference>
<protein>
    <recommendedName>
        <fullName evidence="4">Phytanoyl-CoA dioxygenase</fullName>
    </recommendedName>
</protein>
<evidence type="ECO:0008006" key="4">
    <source>
        <dbReference type="Google" id="ProtNLM"/>
    </source>
</evidence>
<gene>
    <name evidence="2" type="ORF">DRW07_16880</name>
</gene>
<proteinExistence type="predicted"/>
<dbReference type="Gene3D" id="2.60.120.620">
    <property type="entry name" value="q2cbj1_9rhob like domain"/>
    <property type="match status" value="1"/>
</dbReference>
<dbReference type="GO" id="GO:0016706">
    <property type="term" value="F:2-oxoglutarate-dependent dioxygenase activity"/>
    <property type="evidence" value="ECO:0007669"/>
    <property type="project" value="UniProtKB-ARBA"/>
</dbReference>
<evidence type="ECO:0000256" key="1">
    <source>
        <dbReference type="ARBA" id="ARBA00001954"/>
    </source>
</evidence>
<reference evidence="2 3" key="1">
    <citation type="submission" date="2018-11" db="EMBL/GenBank/DDBJ databases">
        <authorList>
            <person name="Ye M.-Q."/>
            <person name="Du Z.-J."/>
        </authorList>
    </citation>
    <scope>NUCLEOTIDE SEQUENCE [LARGE SCALE GENOMIC DNA]</scope>
    <source>
        <strain evidence="2 3">U0105</strain>
    </source>
</reference>
<comment type="caution">
    <text evidence="2">The sequence shown here is derived from an EMBL/GenBank/DDBJ whole genome shotgun (WGS) entry which is preliminary data.</text>
</comment>
<dbReference type="RefSeq" id="WP_124029123.1">
    <property type="nucleotide sequence ID" value="NZ_JBHRSN010000013.1"/>
</dbReference>
<dbReference type="EMBL" id="RPOK01000006">
    <property type="protein sequence ID" value="RPJ64994.1"/>
    <property type="molecule type" value="Genomic_DNA"/>
</dbReference>
<dbReference type="Proteomes" id="UP000275281">
    <property type="component" value="Unassembled WGS sequence"/>
</dbReference>
<dbReference type="Pfam" id="PF05721">
    <property type="entry name" value="PhyH"/>
    <property type="match status" value="1"/>
</dbReference>
<dbReference type="PANTHER" id="PTHR20883:SF48">
    <property type="entry name" value="ECTOINE DIOXYGENASE"/>
    <property type="match status" value="1"/>
</dbReference>
<dbReference type="GO" id="GO:0005506">
    <property type="term" value="F:iron ion binding"/>
    <property type="evidence" value="ECO:0007669"/>
    <property type="project" value="UniProtKB-ARBA"/>
</dbReference>
<dbReference type="OrthoDB" id="547161at2"/>
<name>A0A3N5Z4K9_9ALTE</name>
<comment type="cofactor">
    <cofactor evidence="1">
        <name>Fe(2+)</name>
        <dbReference type="ChEBI" id="CHEBI:29033"/>
    </cofactor>
</comment>